<gene>
    <name evidence="2" type="ORF">PV09_04433</name>
</gene>
<dbReference type="Pfam" id="PF00106">
    <property type="entry name" value="adh_short"/>
    <property type="match status" value="1"/>
</dbReference>
<dbReference type="GeneID" id="27312406"/>
<dbReference type="OrthoDB" id="2898509at2759"/>
<dbReference type="InParanoid" id="A0A0D2B004"/>
<dbReference type="EMBL" id="KN847540">
    <property type="protein sequence ID" value="KIW04699.1"/>
    <property type="molecule type" value="Genomic_DNA"/>
</dbReference>
<dbReference type="STRING" id="253628.A0A0D2B004"/>
<dbReference type="PANTHER" id="PTHR47534">
    <property type="entry name" value="YALI0E05731P"/>
    <property type="match status" value="1"/>
</dbReference>
<dbReference type="InterPro" id="IPR052228">
    <property type="entry name" value="Sec_Metab_Biosynth_Oxidored"/>
</dbReference>
<dbReference type="GO" id="GO:0016491">
    <property type="term" value="F:oxidoreductase activity"/>
    <property type="evidence" value="ECO:0007669"/>
    <property type="project" value="UniProtKB-KW"/>
</dbReference>
<name>A0A0D2B004_9PEZI</name>
<dbReference type="InterPro" id="IPR002347">
    <property type="entry name" value="SDR_fam"/>
</dbReference>
<keyword evidence="3" id="KW-1185">Reference proteome</keyword>
<evidence type="ECO:0000313" key="2">
    <source>
        <dbReference type="EMBL" id="KIW04699.1"/>
    </source>
</evidence>
<reference evidence="2 3" key="1">
    <citation type="submission" date="2015-01" db="EMBL/GenBank/DDBJ databases">
        <title>The Genome Sequence of Ochroconis gallopava CBS43764.</title>
        <authorList>
            <consortium name="The Broad Institute Genomics Platform"/>
            <person name="Cuomo C."/>
            <person name="de Hoog S."/>
            <person name="Gorbushina A."/>
            <person name="Stielow B."/>
            <person name="Teixiera M."/>
            <person name="Abouelleil A."/>
            <person name="Chapman S.B."/>
            <person name="Priest M."/>
            <person name="Young S.K."/>
            <person name="Wortman J."/>
            <person name="Nusbaum C."/>
            <person name="Birren B."/>
        </authorList>
    </citation>
    <scope>NUCLEOTIDE SEQUENCE [LARGE SCALE GENOMIC DNA]</scope>
    <source>
        <strain evidence="2 3">CBS 43764</strain>
    </source>
</reference>
<accession>A0A0D2B004</accession>
<organism evidence="2 3">
    <name type="scientific">Verruconis gallopava</name>
    <dbReference type="NCBI Taxonomy" id="253628"/>
    <lineage>
        <taxon>Eukaryota</taxon>
        <taxon>Fungi</taxon>
        <taxon>Dikarya</taxon>
        <taxon>Ascomycota</taxon>
        <taxon>Pezizomycotina</taxon>
        <taxon>Dothideomycetes</taxon>
        <taxon>Pleosporomycetidae</taxon>
        <taxon>Venturiales</taxon>
        <taxon>Sympoventuriaceae</taxon>
        <taxon>Verruconis</taxon>
    </lineage>
</organism>
<sequence length="342" mass="37099">MVDLKAVHSSNSRIAATFPSGLVAVFVGATSGIGEYTLLEFAKCAPKSRIYFIGRSAEAGARIKAEVDKRNPEGSCLFIKSDVSLIKNVDDVCREIKGKESSINLLFQSQGTLDFKAATSEGLKTALALMFYSRIRFMMNLLPEMRTASPVLARAITVGAGTKEGPITPTDFEMENLSLTKSRGVGATMATLSLEALQQQAPEVTFIHAYPGAVKSQIGRTFSGWLLIVNYLMKLLIAIVGVPPKETGERHVYLATSKRWPAKGSRTGVELSAWGTTAKGTDGEEGSGVYSVDAKDESAGPKIVKLLKQYREDGTRDKLWKFVMEKFEKITGTIPTQASNNQ</sequence>
<proteinExistence type="predicted"/>
<dbReference type="InterPro" id="IPR036291">
    <property type="entry name" value="NAD(P)-bd_dom_sf"/>
</dbReference>
<dbReference type="HOGENOM" id="CLU_044999_0_1_1"/>
<dbReference type="VEuPathDB" id="FungiDB:PV09_04433"/>
<dbReference type="Gene3D" id="3.40.50.720">
    <property type="entry name" value="NAD(P)-binding Rossmann-like Domain"/>
    <property type="match status" value="1"/>
</dbReference>
<dbReference type="PANTHER" id="PTHR47534:SF3">
    <property type="entry name" value="ALCOHOL DEHYDROGENASE-LIKE C-TERMINAL DOMAIN-CONTAINING PROTEIN"/>
    <property type="match status" value="1"/>
</dbReference>
<dbReference type="Proteomes" id="UP000053259">
    <property type="component" value="Unassembled WGS sequence"/>
</dbReference>
<protein>
    <recommendedName>
        <fullName evidence="4">Ketoreductase (KR) domain-containing protein</fullName>
    </recommendedName>
</protein>
<evidence type="ECO:0008006" key="4">
    <source>
        <dbReference type="Google" id="ProtNLM"/>
    </source>
</evidence>
<evidence type="ECO:0000256" key="1">
    <source>
        <dbReference type="ARBA" id="ARBA00023002"/>
    </source>
</evidence>
<dbReference type="AlphaFoldDB" id="A0A0D2B004"/>
<keyword evidence="1" id="KW-0560">Oxidoreductase</keyword>
<evidence type="ECO:0000313" key="3">
    <source>
        <dbReference type="Proteomes" id="UP000053259"/>
    </source>
</evidence>
<dbReference type="SUPFAM" id="SSF51735">
    <property type="entry name" value="NAD(P)-binding Rossmann-fold domains"/>
    <property type="match status" value="1"/>
</dbReference>
<dbReference type="RefSeq" id="XP_016214568.1">
    <property type="nucleotide sequence ID" value="XM_016357776.1"/>
</dbReference>